<evidence type="ECO:0000313" key="3">
    <source>
        <dbReference type="Proteomes" id="UP001321125"/>
    </source>
</evidence>
<protein>
    <submittedName>
        <fullName evidence="2">AlpA family phage regulatory protein</fullName>
    </submittedName>
</protein>
<reference evidence="2 3" key="1">
    <citation type="submission" date="2022-02" db="EMBL/GenBank/DDBJ databases">
        <title>Study of halophilic communities from a Mexican lake.</title>
        <authorList>
            <person name="Hernandez-Soto L.M."/>
            <person name="Martinez-Abarca F."/>
            <person name="Ramirez-Saad H.C."/>
            <person name="Aguirre-Garrido J.F."/>
        </authorList>
    </citation>
    <scope>NUCLEOTIDE SEQUENCE [LARGE SCALE GENOMIC DNA]</scope>
    <source>
        <strain evidence="2 3">Hjan13</strain>
    </source>
</reference>
<dbReference type="SUPFAM" id="SSF46955">
    <property type="entry name" value="Putative DNA-binding domain"/>
    <property type="match status" value="1"/>
</dbReference>
<sequence length="63" mass="7320">MLAKYLSAADLAYRFGVSKATIWRWKREGQIPSPVYLGARCTRWREEDIQDYEKGLIPDVMLG</sequence>
<organism evidence="2 3">
    <name type="scientific">Vreelandella janggokensis</name>
    <dbReference type="NCBI Taxonomy" id="370767"/>
    <lineage>
        <taxon>Bacteria</taxon>
        <taxon>Pseudomonadati</taxon>
        <taxon>Pseudomonadota</taxon>
        <taxon>Gammaproteobacteria</taxon>
        <taxon>Oceanospirillales</taxon>
        <taxon>Halomonadaceae</taxon>
        <taxon>Vreelandella</taxon>
    </lineage>
</organism>
<name>A0ABT4IYE9_9GAMM</name>
<keyword evidence="3" id="KW-1185">Reference proteome</keyword>
<feature type="domain" description="Helix-turn-helix" evidence="1">
    <location>
        <begin position="5"/>
        <end position="52"/>
    </location>
</feature>
<accession>A0ABT4IYE9</accession>
<evidence type="ECO:0000259" key="1">
    <source>
        <dbReference type="Pfam" id="PF12728"/>
    </source>
</evidence>
<dbReference type="Proteomes" id="UP001321125">
    <property type="component" value="Unassembled WGS sequence"/>
</dbReference>
<proteinExistence type="predicted"/>
<dbReference type="InterPro" id="IPR041657">
    <property type="entry name" value="HTH_17"/>
</dbReference>
<dbReference type="Gene3D" id="1.10.238.160">
    <property type="match status" value="1"/>
</dbReference>
<dbReference type="EMBL" id="JAKNQU010000007">
    <property type="protein sequence ID" value="MCZ0928712.1"/>
    <property type="molecule type" value="Genomic_DNA"/>
</dbReference>
<evidence type="ECO:0000313" key="2">
    <source>
        <dbReference type="EMBL" id="MCZ0928712.1"/>
    </source>
</evidence>
<dbReference type="RefSeq" id="WP_268902335.1">
    <property type="nucleotide sequence ID" value="NZ_JAKNQT010000004.1"/>
</dbReference>
<dbReference type="Pfam" id="PF12728">
    <property type="entry name" value="HTH_17"/>
    <property type="match status" value="1"/>
</dbReference>
<comment type="caution">
    <text evidence="2">The sequence shown here is derived from an EMBL/GenBank/DDBJ whole genome shotgun (WGS) entry which is preliminary data.</text>
</comment>
<dbReference type="InterPro" id="IPR009061">
    <property type="entry name" value="DNA-bd_dom_put_sf"/>
</dbReference>
<gene>
    <name evidence="2" type="ORF">L0635_16680</name>
</gene>